<evidence type="ECO:0000256" key="2">
    <source>
        <dbReference type="ARBA" id="ARBA00019403"/>
    </source>
</evidence>
<evidence type="ECO:0000256" key="4">
    <source>
        <dbReference type="ARBA" id="ARBA00022723"/>
    </source>
</evidence>
<keyword evidence="5" id="KW-0227">DNA damage</keyword>
<dbReference type="GO" id="GO:0097506">
    <property type="term" value="F:deaminated base DNA N-glycosylase activity"/>
    <property type="evidence" value="ECO:0007669"/>
    <property type="project" value="UniProtKB-ARBA"/>
</dbReference>
<dbReference type="SMART" id="SM00986">
    <property type="entry name" value="UDG"/>
    <property type="match status" value="1"/>
</dbReference>
<dbReference type="PANTHER" id="PTHR33693:SF9">
    <property type="entry name" value="TYPE-4 URACIL-DNA GLYCOSYLASE"/>
    <property type="match status" value="1"/>
</dbReference>
<keyword evidence="8" id="KW-0411">Iron-sulfur</keyword>
<evidence type="ECO:0000313" key="11">
    <source>
        <dbReference type="EMBL" id="PPQ32239.1"/>
    </source>
</evidence>
<evidence type="ECO:0000256" key="3">
    <source>
        <dbReference type="ARBA" id="ARBA00022485"/>
    </source>
</evidence>
<dbReference type="Proteomes" id="UP000239089">
    <property type="component" value="Unassembled WGS sequence"/>
</dbReference>
<accession>A0A2S6NCA7</accession>
<dbReference type="GO" id="GO:0046872">
    <property type="term" value="F:metal ion binding"/>
    <property type="evidence" value="ECO:0007669"/>
    <property type="project" value="UniProtKB-KW"/>
</dbReference>
<keyword evidence="7" id="KW-0408">Iron</keyword>
<dbReference type="EMBL" id="NHSJ01000041">
    <property type="protein sequence ID" value="PPQ32239.1"/>
    <property type="molecule type" value="Genomic_DNA"/>
</dbReference>
<feature type="domain" description="Uracil-DNA glycosylase-like" evidence="10">
    <location>
        <begin position="298"/>
        <end position="454"/>
    </location>
</feature>
<dbReference type="CDD" id="cd10030">
    <property type="entry name" value="UDG-F4_TTUDGA_SPO1dp_like"/>
    <property type="match status" value="1"/>
</dbReference>
<dbReference type="InterPro" id="IPR025404">
    <property type="entry name" value="DUF4130"/>
</dbReference>
<dbReference type="SMART" id="SM00987">
    <property type="entry name" value="UreE_C"/>
    <property type="match status" value="1"/>
</dbReference>
<evidence type="ECO:0000259" key="10">
    <source>
        <dbReference type="SMART" id="SM00986"/>
    </source>
</evidence>
<organism evidence="11 12">
    <name type="scientific">Rhodoblastus sphagnicola</name>
    <dbReference type="NCBI Taxonomy" id="333368"/>
    <lineage>
        <taxon>Bacteria</taxon>
        <taxon>Pseudomonadati</taxon>
        <taxon>Pseudomonadota</taxon>
        <taxon>Alphaproteobacteria</taxon>
        <taxon>Hyphomicrobiales</taxon>
        <taxon>Rhodoblastaceae</taxon>
        <taxon>Rhodoblastus</taxon>
    </lineage>
</organism>
<dbReference type="GO" id="GO:0051539">
    <property type="term" value="F:4 iron, 4 sulfur cluster binding"/>
    <property type="evidence" value="ECO:0007669"/>
    <property type="project" value="UniProtKB-KW"/>
</dbReference>
<reference evidence="11 12" key="1">
    <citation type="journal article" date="2018" name="Arch. Microbiol.">
        <title>New insights into the metabolic potential of the phototrophic purple bacterium Rhodopila globiformis DSM 161(T) from its draft genome sequence and evidence for a vanadium-dependent nitrogenase.</title>
        <authorList>
            <person name="Imhoff J.F."/>
            <person name="Rahn T."/>
            <person name="Kunzel S."/>
            <person name="Neulinger S.C."/>
        </authorList>
    </citation>
    <scope>NUCLEOTIDE SEQUENCE [LARGE SCALE GENOMIC DNA]</scope>
    <source>
        <strain evidence="11 12">DSM 16996</strain>
    </source>
</reference>
<dbReference type="OrthoDB" id="5290748at2"/>
<comment type="similarity">
    <text evidence="1">Belongs to the uracil-DNA glycosylase (UDG) superfamily. Type 4 (UDGa) family.</text>
</comment>
<dbReference type="Pfam" id="PF03167">
    <property type="entry name" value="UDG"/>
    <property type="match status" value="1"/>
</dbReference>
<keyword evidence="6" id="KW-0378">Hydrolase</keyword>
<dbReference type="InterPro" id="IPR005273">
    <property type="entry name" value="Ura-DNA_glyco_family4"/>
</dbReference>
<gene>
    <name evidence="11" type="ORF">CCR94_06195</name>
</gene>
<evidence type="ECO:0000256" key="8">
    <source>
        <dbReference type="ARBA" id="ARBA00023014"/>
    </source>
</evidence>
<keyword evidence="12" id="KW-1185">Reference proteome</keyword>
<proteinExistence type="inferred from homology"/>
<keyword evidence="4" id="KW-0479">Metal-binding</keyword>
<dbReference type="InterPro" id="IPR036895">
    <property type="entry name" value="Uracil-DNA_glycosylase-like_sf"/>
</dbReference>
<dbReference type="AlphaFoldDB" id="A0A2S6NCA7"/>
<dbReference type="SUPFAM" id="SSF52141">
    <property type="entry name" value="Uracil-DNA glycosylase-like"/>
    <property type="match status" value="1"/>
</dbReference>
<evidence type="ECO:0000256" key="5">
    <source>
        <dbReference type="ARBA" id="ARBA00022763"/>
    </source>
</evidence>
<dbReference type="InterPro" id="IPR005122">
    <property type="entry name" value="Uracil-DNA_glycosylase-like"/>
</dbReference>
<protein>
    <recommendedName>
        <fullName evidence="2">Type-4 uracil-DNA glycosylase</fullName>
    </recommendedName>
</protein>
<comment type="caution">
    <text evidence="11">The sequence shown here is derived from an EMBL/GenBank/DDBJ whole genome shotgun (WGS) entry which is preliminary data.</text>
</comment>
<dbReference type="GO" id="GO:0006281">
    <property type="term" value="P:DNA repair"/>
    <property type="evidence" value="ECO:0007669"/>
    <property type="project" value="UniProtKB-KW"/>
</dbReference>
<dbReference type="InterPro" id="IPR051536">
    <property type="entry name" value="UDG_Type-4/5"/>
</dbReference>
<name>A0A2S6NCA7_9HYPH</name>
<keyword evidence="9" id="KW-0234">DNA repair</keyword>
<dbReference type="NCBIfam" id="TIGR03915">
    <property type="entry name" value="SAM_7_link_chp"/>
    <property type="match status" value="1"/>
</dbReference>
<evidence type="ECO:0000256" key="7">
    <source>
        <dbReference type="ARBA" id="ARBA00023004"/>
    </source>
</evidence>
<dbReference type="NCBIfam" id="TIGR03914">
    <property type="entry name" value="UDG_fam_dom"/>
    <property type="match status" value="1"/>
</dbReference>
<sequence length="465" mass="51928">MRMIALDRPDDPERFYQHAAALIAEGETPERVGWSVGAAGDLFASAAPAPRAPWRGEKHFTAALLHRAESRFAMVYRALWRAARDPRFLQNPADSDVRALKKLEGEARRDIHKMRAFVRFRELGDGAQARFLAWYEPSHYTLRANADFFARRFANMRWSIVTPELSAHYDEGEVRFAPGGARGDVPADDARDEDWRTYYASIFNPARLNLAAMQSQLPKKFWRNLPEAQAIPALARAAQNRAEAMIATPPTPPRFSLSRPPAPQSEAPADASDLADLRAQLACCEKCPLHRDATQTVCGAGPARAQLMIVAEQPGDQEDICGAPLVGPAGKVFDEALRRVGCVRAEIYVTNAVKHFKFTLKGKRRIHAKPSVGEIDACSWWLHREIELMRPKIIVAMGASALRGLTGQTLSVRESRGGLIELAENRRLLATTHPAYLLRLEDEQEKRLAWRAFLDDLTQAVKLAE</sequence>
<evidence type="ECO:0000256" key="1">
    <source>
        <dbReference type="ARBA" id="ARBA00006521"/>
    </source>
</evidence>
<keyword evidence="3" id="KW-0004">4Fe-4S</keyword>
<dbReference type="Gene3D" id="3.40.470.10">
    <property type="entry name" value="Uracil-DNA glycosylase-like domain"/>
    <property type="match status" value="1"/>
</dbReference>
<dbReference type="InterPro" id="IPR023875">
    <property type="entry name" value="DNA_repair_put"/>
</dbReference>
<evidence type="ECO:0000256" key="9">
    <source>
        <dbReference type="ARBA" id="ARBA00023204"/>
    </source>
</evidence>
<evidence type="ECO:0000256" key="6">
    <source>
        <dbReference type="ARBA" id="ARBA00022801"/>
    </source>
</evidence>
<dbReference type="RefSeq" id="WP_104507014.1">
    <property type="nucleotide sequence ID" value="NZ_JACIGC010000002.1"/>
</dbReference>
<dbReference type="PANTHER" id="PTHR33693">
    <property type="entry name" value="TYPE-5 URACIL-DNA GLYCOSYLASE"/>
    <property type="match status" value="1"/>
</dbReference>
<dbReference type="Pfam" id="PF13566">
    <property type="entry name" value="DUF4130"/>
    <property type="match status" value="1"/>
</dbReference>
<evidence type="ECO:0000313" key="12">
    <source>
        <dbReference type="Proteomes" id="UP000239089"/>
    </source>
</evidence>